<feature type="compositionally biased region" description="Polar residues" evidence="1">
    <location>
        <begin position="288"/>
        <end position="300"/>
    </location>
</feature>
<sequence>MASQQQPRPLFRFTSMVRPAAQPPASAPPAPATQPLFRPATPFRPPSPAATSTATQPPQPQEPTPQTPATAAPPIAAVIAPPQPAVPAPRSPISAPQPAVSAPRSPISAPQPQPVTAASPRSTLATPPPRSSPVASPQSVVSLPKVPSPRSPVAAQPQRAATDVPKSPVTKVTTSVQQSPFRTLASTVTTQSTPTSTPYSSLRPSPKTNIADSIQTLTNQSSPSKAPIPSQKVIQPNVVKSQTYSPQTKPALSHPPSPLKLPPPQLELESKIPPQVDQKSVVVHETTRSNPNGHHVMQTTRNEKTVENGKLESVKKDKGVQQKKMSNSDTSDDFGVSVLTLAGENKGAIMELSPSRKTYSRQSVQKNGSPKVWSSEDDGEKSGSESGRKGDRMQNKSLPMTAFMNSNVQGINNSILHNASCTHNDPGVHLVFGRKTNGSNGFHIKRSPKS</sequence>
<feature type="compositionally biased region" description="Low complexity" evidence="1">
    <location>
        <begin position="67"/>
        <end position="80"/>
    </location>
</feature>
<feature type="compositionally biased region" description="Polar residues" evidence="1">
    <location>
        <begin position="108"/>
        <end position="125"/>
    </location>
</feature>
<evidence type="ECO:0000313" key="2">
    <source>
        <dbReference type="EMBL" id="KAK4340822.1"/>
    </source>
</evidence>
<accession>A0AAE1URX3</accession>
<feature type="compositionally biased region" description="Low complexity" evidence="1">
    <location>
        <begin position="186"/>
        <end position="206"/>
    </location>
</feature>
<feature type="compositionally biased region" description="Polar residues" evidence="1">
    <location>
        <begin position="232"/>
        <end position="248"/>
    </location>
</feature>
<feature type="compositionally biased region" description="Pro residues" evidence="1">
    <location>
        <begin position="253"/>
        <end position="265"/>
    </location>
</feature>
<evidence type="ECO:0000256" key="1">
    <source>
        <dbReference type="SAM" id="MobiDB-lite"/>
    </source>
</evidence>
<gene>
    <name evidence="2" type="ORF">RND71_039323</name>
</gene>
<feature type="compositionally biased region" description="Basic and acidic residues" evidence="1">
    <location>
        <begin position="301"/>
        <end position="320"/>
    </location>
</feature>
<name>A0AAE1URX3_9SOLA</name>
<feature type="region of interest" description="Disordered" evidence="1">
    <location>
        <begin position="1"/>
        <end position="332"/>
    </location>
</feature>
<organism evidence="2 3">
    <name type="scientific">Anisodus tanguticus</name>
    <dbReference type="NCBI Taxonomy" id="243964"/>
    <lineage>
        <taxon>Eukaryota</taxon>
        <taxon>Viridiplantae</taxon>
        <taxon>Streptophyta</taxon>
        <taxon>Embryophyta</taxon>
        <taxon>Tracheophyta</taxon>
        <taxon>Spermatophyta</taxon>
        <taxon>Magnoliopsida</taxon>
        <taxon>eudicotyledons</taxon>
        <taxon>Gunneridae</taxon>
        <taxon>Pentapetalae</taxon>
        <taxon>asterids</taxon>
        <taxon>lamiids</taxon>
        <taxon>Solanales</taxon>
        <taxon>Solanaceae</taxon>
        <taxon>Solanoideae</taxon>
        <taxon>Hyoscyameae</taxon>
        <taxon>Anisodus</taxon>
    </lineage>
</organism>
<dbReference type="PANTHER" id="PTHR33472">
    <property type="entry name" value="OS01G0106600 PROTEIN"/>
    <property type="match status" value="1"/>
</dbReference>
<proteinExistence type="predicted"/>
<dbReference type="EMBL" id="JAVYJV010000022">
    <property type="protein sequence ID" value="KAK4340822.1"/>
    <property type="molecule type" value="Genomic_DNA"/>
</dbReference>
<protein>
    <recommendedName>
        <fullName evidence="4">Vegetative cell wall protein gp1-like</fullName>
    </recommendedName>
</protein>
<feature type="compositionally biased region" description="Basic and acidic residues" evidence="1">
    <location>
        <begin position="380"/>
        <end position="394"/>
    </location>
</feature>
<evidence type="ECO:0000313" key="3">
    <source>
        <dbReference type="Proteomes" id="UP001291623"/>
    </source>
</evidence>
<dbReference type="PANTHER" id="PTHR33472:SF1">
    <property type="entry name" value="EXTENSIN-RELATED"/>
    <property type="match status" value="1"/>
</dbReference>
<feature type="compositionally biased region" description="Polar residues" evidence="1">
    <location>
        <begin position="207"/>
        <end position="224"/>
    </location>
</feature>
<dbReference type="Proteomes" id="UP001291623">
    <property type="component" value="Unassembled WGS sequence"/>
</dbReference>
<dbReference type="AlphaFoldDB" id="A0AAE1URX3"/>
<feature type="compositionally biased region" description="Pro residues" evidence="1">
    <location>
        <begin position="21"/>
        <end position="32"/>
    </location>
</feature>
<feature type="compositionally biased region" description="Pro residues" evidence="1">
    <location>
        <begin position="57"/>
        <end position="66"/>
    </location>
</feature>
<feature type="compositionally biased region" description="Polar residues" evidence="1">
    <location>
        <begin position="170"/>
        <end position="185"/>
    </location>
</feature>
<feature type="compositionally biased region" description="Polar residues" evidence="1">
    <location>
        <begin position="355"/>
        <end position="368"/>
    </location>
</feature>
<comment type="caution">
    <text evidence="2">The sequence shown here is derived from an EMBL/GenBank/DDBJ whole genome shotgun (WGS) entry which is preliminary data.</text>
</comment>
<reference evidence="2" key="1">
    <citation type="submission" date="2023-12" db="EMBL/GenBank/DDBJ databases">
        <title>Genome assembly of Anisodus tanguticus.</title>
        <authorList>
            <person name="Wang Y.-J."/>
        </authorList>
    </citation>
    <scope>NUCLEOTIDE SEQUENCE</scope>
    <source>
        <strain evidence="2">KB-2021</strain>
        <tissue evidence="2">Leaf</tissue>
    </source>
</reference>
<feature type="region of interest" description="Disordered" evidence="1">
    <location>
        <begin position="352"/>
        <end position="396"/>
    </location>
</feature>
<feature type="compositionally biased region" description="Pro residues" evidence="1">
    <location>
        <begin position="81"/>
        <end position="90"/>
    </location>
</feature>
<feature type="compositionally biased region" description="Low complexity" evidence="1">
    <location>
        <begin position="132"/>
        <end position="144"/>
    </location>
</feature>
<evidence type="ECO:0008006" key="4">
    <source>
        <dbReference type="Google" id="ProtNLM"/>
    </source>
</evidence>
<keyword evidence="3" id="KW-1185">Reference proteome</keyword>